<feature type="region of interest" description="Disordered" evidence="1">
    <location>
        <begin position="227"/>
        <end position="281"/>
    </location>
</feature>
<name>A0A9W2WV01_PHYMC</name>
<feature type="region of interest" description="Disordered" evidence="1">
    <location>
        <begin position="1"/>
        <end position="209"/>
    </location>
</feature>
<evidence type="ECO:0000256" key="1">
    <source>
        <dbReference type="SAM" id="MobiDB-lite"/>
    </source>
</evidence>
<evidence type="ECO:0000313" key="3">
    <source>
        <dbReference type="RefSeq" id="XP_054942878.1"/>
    </source>
</evidence>
<feature type="compositionally biased region" description="Basic and acidic residues" evidence="1">
    <location>
        <begin position="1"/>
        <end position="16"/>
    </location>
</feature>
<dbReference type="RefSeq" id="XP_054942878.1">
    <property type="nucleotide sequence ID" value="XM_055086903.1"/>
</dbReference>
<protein>
    <submittedName>
        <fullName evidence="3">Collagen alpha-1(I) chain-like</fullName>
    </submittedName>
</protein>
<dbReference type="AlphaFoldDB" id="A0A9W2WV01"/>
<organism evidence="2 3">
    <name type="scientific">Physeter macrocephalus</name>
    <name type="common">Sperm whale</name>
    <name type="synonym">Physeter catodon</name>
    <dbReference type="NCBI Taxonomy" id="9755"/>
    <lineage>
        <taxon>Eukaryota</taxon>
        <taxon>Metazoa</taxon>
        <taxon>Chordata</taxon>
        <taxon>Craniata</taxon>
        <taxon>Vertebrata</taxon>
        <taxon>Euteleostomi</taxon>
        <taxon>Mammalia</taxon>
        <taxon>Eutheria</taxon>
        <taxon>Laurasiatheria</taxon>
        <taxon>Artiodactyla</taxon>
        <taxon>Whippomorpha</taxon>
        <taxon>Cetacea</taxon>
        <taxon>Odontoceti</taxon>
        <taxon>Physeteridae</taxon>
        <taxon>Physeter</taxon>
    </lineage>
</organism>
<feature type="compositionally biased region" description="Basic residues" evidence="1">
    <location>
        <begin position="71"/>
        <end position="86"/>
    </location>
</feature>
<dbReference type="Proteomes" id="UP000248484">
    <property type="component" value="Chromosome 8"/>
</dbReference>
<sequence length="416" mass="43260">MDESHHHERRPGDKHSWLKLTRTSPGRRTAPEGGGRSPGKTEQPVGAVRLSEGLPLGRANPRRPSSAITIIRHRRYSSSRDSRHKGGPGLGGSQGDTRPGRPVQTWKGSAARGAAPRLPAAPAQDLDSPGAPGAAAARERGPRTDGRMDGGDGSRNRRSRSRRAAEALQRPRYVTMRPGLRRRSPGPATDASGRGQPRGGGRGGKRSATRAHLWDGGAVTAAGAAGAAVPSRCGAPGARRPRPASPLGLTDGDPPRGAPRAARVPAAPPPRPGPPPALLPTAVGEPALSSLPFSPVPLLPLPPLNWLSPLLPSYFLPPLPPFSSASLPRLAASPPGDEIAPHRDPCVNCCHLIGPQTIPGFQPQSGKETRGGGATKHGHCPGKLLCFGSPWQSPQGLAQSSAPSPPLRRPLQARPP</sequence>
<feature type="compositionally biased region" description="Low complexity" evidence="1">
    <location>
        <begin position="392"/>
        <end position="402"/>
    </location>
</feature>
<keyword evidence="2" id="KW-1185">Reference proteome</keyword>
<feature type="region of interest" description="Disordered" evidence="1">
    <location>
        <begin position="391"/>
        <end position="416"/>
    </location>
</feature>
<feature type="compositionally biased region" description="Pro residues" evidence="1">
    <location>
        <begin position="266"/>
        <end position="278"/>
    </location>
</feature>
<reference evidence="3" key="1">
    <citation type="submission" date="2025-08" db="UniProtKB">
        <authorList>
            <consortium name="RefSeq"/>
        </authorList>
    </citation>
    <scope>IDENTIFICATION</scope>
    <source>
        <tissue evidence="3">Muscle</tissue>
    </source>
</reference>
<accession>A0A9W2WV01</accession>
<feature type="compositionally biased region" description="Basic and acidic residues" evidence="1">
    <location>
        <begin position="137"/>
        <end position="155"/>
    </location>
</feature>
<evidence type="ECO:0000313" key="2">
    <source>
        <dbReference type="Proteomes" id="UP000248484"/>
    </source>
</evidence>
<feature type="compositionally biased region" description="Low complexity" evidence="1">
    <location>
        <begin position="110"/>
        <end position="136"/>
    </location>
</feature>
<gene>
    <name evidence="3" type="primary">LOC129392361</name>
</gene>
<feature type="compositionally biased region" description="Pro residues" evidence="1">
    <location>
        <begin position="403"/>
        <end position="416"/>
    </location>
</feature>
<dbReference type="KEGG" id="pcad:129392361"/>
<dbReference type="GeneID" id="129392361"/>
<feature type="compositionally biased region" description="Low complexity" evidence="1">
    <location>
        <begin position="227"/>
        <end position="238"/>
    </location>
</feature>
<proteinExistence type="predicted"/>